<dbReference type="PANTHER" id="PTHR43364:SF9">
    <property type="entry name" value="OXIDOREDUCTASE"/>
    <property type="match status" value="1"/>
</dbReference>
<protein>
    <recommendedName>
        <fullName evidence="3">NADP-dependent oxidoreductase domain-containing protein</fullName>
    </recommendedName>
</protein>
<keyword evidence="1" id="KW-0521">NADP</keyword>
<dbReference type="HOGENOM" id="CLU_023205_2_0_1"/>
<proteinExistence type="predicted"/>
<dbReference type="AlphaFoldDB" id="D8QD24"/>
<dbReference type="SUPFAM" id="SSF51430">
    <property type="entry name" value="NAD(P)-linked oxidoreductase"/>
    <property type="match status" value="1"/>
</dbReference>
<dbReference type="GO" id="GO:0016491">
    <property type="term" value="F:oxidoreductase activity"/>
    <property type="evidence" value="ECO:0007669"/>
    <property type="project" value="UniProtKB-KW"/>
</dbReference>
<evidence type="ECO:0000259" key="3">
    <source>
        <dbReference type="Pfam" id="PF00248"/>
    </source>
</evidence>
<dbReference type="FunFam" id="3.20.20.100:FF:000004">
    <property type="entry name" value="Oxidoreductase, aldo/keto reductase"/>
    <property type="match status" value="1"/>
</dbReference>
<evidence type="ECO:0000256" key="2">
    <source>
        <dbReference type="ARBA" id="ARBA00023002"/>
    </source>
</evidence>
<sequence>MSGKVVYRQLGKSGLRVSVPIVGAMSFGEPGWASWVLGEEESIRVLKAAWDIGINTIDTSNNYSNGASERIIAKFLERYNIPRDQVVIATKCYHIVSSNPNEFALIQPYLLNTPEHVNNAGLSRTAIFNAVEGSLKRLNTSYIDLLQIHRFDPVVPVEETMRALHDLVVSGKVRYIGASSMRCWEFARMNEVAEKNGWTKFVSMQDQYSLLYREEEREMLAYCKFNGIGVIPYSPLFGGKLARPVEAGATARTESLQGTPIALPLSEADQAIVKRVEEIAKKRGVKMSQVALAWVASKTDSMIVGMNSPARAQESAVADLTLTDEEVAYLEEPYQPKPVFGHA</sequence>
<dbReference type="Pfam" id="PF00248">
    <property type="entry name" value="Aldo_ket_red"/>
    <property type="match status" value="1"/>
</dbReference>
<evidence type="ECO:0000313" key="4">
    <source>
        <dbReference type="EMBL" id="EFI94628.1"/>
    </source>
</evidence>
<dbReference type="Gene3D" id="3.20.20.100">
    <property type="entry name" value="NADP-dependent oxidoreductase domain"/>
    <property type="match status" value="1"/>
</dbReference>
<evidence type="ECO:0000313" key="5">
    <source>
        <dbReference type="Proteomes" id="UP000007431"/>
    </source>
</evidence>
<feature type="domain" description="NADP-dependent oxidoreductase" evidence="3">
    <location>
        <begin position="22"/>
        <end position="332"/>
    </location>
</feature>
<reference evidence="4 5" key="1">
    <citation type="journal article" date="2010" name="Nat. Biotechnol.">
        <title>Genome sequence of the model mushroom Schizophyllum commune.</title>
        <authorList>
            <person name="Ohm R.A."/>
            <person name="de Jong J.F."/>
            <person name="Lugones L.G."/>
            <person name="Aerts A."/>
            <person name="Kothe E."/>
            <person name="Stajich J.E."/>
            <person name="de Vries R.P."/>
            <person name="Record E."/>
            <person name="Levasseur A."/>
            <person name="Baker S.E."/>
            <person name="Bartholomew K.A."/>
            <person name="Coutinho P.M."/>
            <person name="Erdmann S."/>
            <person name="Fowler T.J."/>
            <person name="Gathman A.C."/>
            <person name="Lombard V."/>
            <person name="Henrissat B."/>
            <person name="Knabe N."/>
            <person name="Kuees U."/>
            <person name="Lilly W.W."/>
            <person name="Lindquist E."/>
            <person name="Lucas S."/>
            <person name="Magnuson J.K."/>
            <person name="Piumi F."/>
            <person name="Raudaskoski M."/>
            <person name="Salamov A."/>
            <person name="Schmutz J."/>
            <person name="Schwarze F.W.M.R."/>
            <person name="vanKuyk P.A."/>
            <person name="Horton J.S."/>
            <person name="Grigoriev I.V."/>
            <person name="Woesten H.A.B."/>
        </authorList>
    </citation>
    <scope>NUCLEOTIDE SEQUENCE [LARGE SCALE GENOMIC DNA]</scope>
    <source>
        <strain evidence="5">H4-8 / FGSC 9210</strain>
    </source>
</reference>
<dbReference type="CDD" id="cd19079">
    <property type="entry name" value="AKR_EcYajO-like"/>
    <property type="match status" value="1"/>
</dbReference>
<dbReference type="OMA" id="DTHHTHI"/>
<dbReference type="eggNOG" id="KOG1575">
    <property type="taxonomic scope" value="Eukaryota"/>
</dbReference>
<dbReference type="InParanoid" id="D8QD24"/>
<dbReference type="EMBL" id="GL377309">
    <property type="protein sequence ID" value="EFI94628.1"/>
    <property type="molecule type" value="Genomic_DNA"/>
</dbReference>
<dbReference type="InterPro" id="IPR050523">
    <property type="entry name" value="AKR_Detox_Biosynth"/>
</dbReference>
<evidence type="ECO:0000256" key="1">
    <source>
        <dbReference type="ARBA" id="ARBA00022857"/>
    </source>
</evidence>
<dbReference type="PANTHER" id="PTHR43364">
    <property type="entry name" value="NADH-SPECIFIC METHYLGLYOXAL REDUCTASE-RELATED"/>
    <property type="match status" value="1"/>
</dbReference>
<dbReference type="GO" id="GO:0005829">
    <property type="term" value="C:cytosol"/>
    <property type="evidence" value="ECO:0007669"/>
    <property type="project" value="UniProtKB-ARBA"/>
</dbReference>
<name>D8QD24_SCHCM</name>
<dbReference type="VEuPathDB" id="FungiDB:SCHCODRAFT_02635725"/>
<keyword evidence="5" id="KW-1185">Reference proteome</keyword>
<gene>
    <name evidence="4" type="ORF">SCHCODRAFT_59187</name>
</gene>
<accession>D8QD24</accession>
<dbReference type="InterPro" id="IPR036812">
    <property type="entry name" value="NAD(P)_OxRdtase_dom_sf"/>
</dbReference>
<keyword evidence="2" id="KW-0560">Oxidoreductase</keyword>
<organism evidence="5">
    <name type="scientific">Schizophyllum commune (strain H4-8 / FGSC 9210)</name>
    <name type="common">Split gill fungus</name>
    <dbReference type="NCBI Taxonomy" id="578458"/>
    <lineage>
        <taxon>Eukaryota</taxon>
        <taxon>Fungi</taxon>
        <taxon>Dikarya</taxon>
        <taxon>Basidiomycota</taxon>
        <taxon>Agaricomycotina</taxon>
        <taxon>Agaricomycetes</taxon>
        <taxon>Agaricomycetidae</taxon>
        <taxon>Agaricales</taxon>
        <taxon>Schizophyllaceae</taxon>
        <taxon>Schizophyllum</taxon>
    </lineage>
</organism>
<dbReference type="InterPro" id="IPR023210">
    <property type="entry name" value="NADP_OxRdtase_dom"/>
</dbReference>
<dbReference type="Proteomes" id="UP000007431">
    <property type="component" value="Unassembled WGS sequence"/>
</dbReference>